<evidence type="ECO:0000256" key="4">
    <source>
        <dbReference type="SAM" id="MobiDB-lite"/>
    </source>
</evidence>
<evidence type="ECO:0000313" key="5">
    <source>
        <dbReference type="EMBL" id="KAF5839897.1"/>
    </source>
</evidence>
<dbReference type="InterPro" id="IPR002164">
    <property type="entry name" value="NAP_family"/>
</dbReference>
<dbReference type="Proteomes" id="UP000815325">
    <property type="component" value="Unassembled WGS sequence"/>
</dbReference>
<evidence type="ECO:0008006" key="7">
    <source>
        <dbReference type="Google" id="ProtNLM"/>
    </source>
</evidence>
<protein>
    <recommendedName>
        <fullName evidence="7">Nucleosome assembly protein</fullName>
    </recommendedName>
</protein>
<gene>
    <name evidence="5" type="ORF">DUNSADRAFT_18311</name>
</gene>
<evidence type="ECO:0000256" key="1">
    <source>
        <dbReference type="ARBA" id="ARBA00009947"/>
    </source>
</evidence>
<dbReference type="Gene3D" id="3.30.1120.90">
    <property type="entry name" value="Nucleosome assembly protein"/>
    <property type="match status" value="1"/>
</dbReference>
<proteinExistence type="inferred from homology"/>
<reference evidence="5" key="1">
    <citation type="submission" date="2017-08" db="EMBL/GenBank/DDBJ databases">
        <authorList>
            <person name="Polle J.E."/>
            <person name="Barry K."/>
            <person name="Cushman J."/>
            <person name="Schmutz J."/>
            <person name="Tran D."/>
            <person name="Hathwaick L.T."/>
            <person name="Yim W.C."/>
            <person name="Jenkins J."/>
            <person name="Mckie-Krisberg Z.M."/>
            <person name="Prochnik S."/>
            <person name="Lindquist E."/>
            <person name="Dockter R.B."/>
            <person name="Adam C."/>
            <person name="Molina H."/>
            <person name="Bunkerborg J."/>
            <person name="Jin E."/>
            <person name="Buchheim M."/>
            <person name="Magnuson J."/>
        </authorList>
    </citation>
    <scope>NUCLEOTIDE SEQUENCE</scope>
    <source>
        <strain evidence="5">CCAP 19/18</strain>
    </source>
</reference>
<accession>A0ABQ7GZ71</accession>
<dbReference type="EMBL" id="MU069529">
    <property type="protein sequence ID" value="KAF5839897.1"/>
    <property type="molecule type" value="Genomic_DNA"/>
</dbReference>
<keyword evidence="6" id="KW-1185">Reference proteome</keyword>
<feature type="region of interest" description="Disordered" evidence="4">
    <location>
        <begin position="185"/>
        <end position="209"/>
    </location>
</feature>
<keyword evidence="2" id="KW-0143">Chaperone</keyword>
<feature type="compositionally biased region" description="Acidic residues" evidence="4">
    <location>
        <begin position="186"/>
        <end position="200"/>
    </location>
</feature>
<dbReference type="SUPFAM" id="SSF143113">
    <property type="entry name" value="NAP-like"/>
    <property type="match status" value="1"/>
</dbReference>
<sequence length="209" mass="23700">MGHQSQKCGLACCCALQVGGYITERDMDVLNSLIDIRAEVFTGEERGFKLFFEFADNKYFNNKTLEKSYILEPEEDVIPKRFEGCAIEWKDPSLDVTVEQRKKRVKGGPKGQGNKSFTTESVPCDSFFNIFDPPQIPEDPEALNDEALQELQEELTADFDIGYSIKDSIIPRAVEWFTGEIASPMDDFDMDEDEMEDDYADMPGMKGGR</sequence>
<dbReference type="Pfam" id="PF00956">
    <property type="entry name" value="NAP"/>
    <property type="match status" value="1"/>
</dbReference>
<comment type="caution">
    <text evidence="5">The sequence shown here is derived from an EMBL/GenBank/DDBJ whole genome shotgun (WGS) entry which is preliminary data.</text>
</comment>
<evidence type="ECO:0000256" key="3">
    <source>
        <dbReference type="RuleBase" id="RU003876"/>
    </source>
</evidence>
<comment type="similarity">
    <text evidence="1 3">Belongs to the nucleosome assembly protein (NAP) family.</text>
</comment>
<evidence type="ECO:0000256" key="2">
    <source>
        <dbReference type="ARBA" id="ARBA00023186"/>
    </source>
</evidence>
<dbReference type="PANTHER" id="PTHR11875">
    <property type="entry name" value="TESTIS-SPECIFIC Y-ENCODED PROTEIN"/>
    <property type="match status" value="1"/>
</dbReference>
<name>A0ABQ7GZ71_DUNSA</name>
<organism evidence="5 6">
    <name type="scientific">Dunaliella salina</name>
    <name type="common">Green alga</name>
    <name type="synonym">Protococcus salinus</name>
    <dbReference type="NCBI Taxonomy" id="3046"/>
    <lineage>
        <taxon>Eukaryota</taxon>
        <taxon>Viridiplantae</taxon>
        <taxon>Chlorophyta</taxon>
        <taxon>core chlorophytes</taxon>
        <taxon>Chlorophyceae</taxon>
        <taxon>CS clade</taxon>
        <taxon>Chlamydomonadales</taxon>
        <taxon>Dunaliellaceae</taxon>
        <taxon>Dunaliella</taxon>
    </lineage>
</organism>
<dbReference type="InterPro" id="IPR037231">
    <property type="entry name" value="NAP-like_sf"/>
</dbReference>
<evidence type="ECO:0000313" key="6">
    <source>
        <dbReference type="Proteomes" id="UP000815325"/>
    </source>
</evidence>